<dbReference type="PANTHER" id="PTHR24223:SF456">
    <property type="entry name" value="MULTIDRUG RESISTANCE-ASSOCIATED PROTEIN LETHAL(2)03659"/>
    <property type="match status" value="1"/>
</dbReference>
<dbReference type="CDD" id="cd03244">
    <property type="entry name" value="ABCC_MRP_domain2"/>
    <property type="match status" value="1"/>
</dbReference>
<reference evidence="16" key="2">
    <citation type="submission" date="2020-08" db="EMBL/GenBank/DDBJ databases">
        <title>Draft Genome Sequence of Cumin Blight Pathogen Alternaria burnsii.</title>
        <authorList>
            <person name="Feng Z."/>
        </authorList>
    </citation>
    <scope>NUCLEOTIDE SEQUENCE</scope>
    <source>
        <strain evidence="16">CBS107.38</strain>
    </source>
</reference>
<dbReference type="Pfam" id="PF00005">
    <property type="entry name" value="ABC_tran"/>
    <property type="match status" value="2"/>
</dbReference>
<feature type="transmembrane region" description="Helical" evidence="13">
    <location>
        <begin position="339"/>
        <end position="358"/>
    </location>
</feature>
<evidence type="ECO:0000256" key="5">
    <source>
        <dbReference type="ARBA" id="ARBA00022692"/>
    </source>
</evidence>
<dbReference type="Gene3D" id="3.50.50.60">
    <property type="entry name" value="FAD/NAD(P)-binding domain"/>
    <property type="match status" value="1"/>
</dbReference>
<feature type="transmembrane region" description="Helical" evidence="13">
    <location>
        <begin position="305"/>
        <end position="327"/>
    </location>
</feature>
<dbReference type="RefSeq" id="XP_038783044.1">
    <property type="nucleotide sequence ID" value="XM_038934242.1"/>
</dbReference>
<feature type="domain" description="ABC transporter" evidence="14">
    <location>
        <begin position="771"/>
        <end position="1014"/>
    </location>
</feature>
<feature type="transmembrane region" description="Helical" evidence="13">
    <location>
        <begin position="447"/>
        <end position="472"/>
    </location>
</feature>
<evidence type="ECO:0000256" key="3">
    <source>
        <dbReference type="ARBA" id="ARBA00022448"/>
    </source>
</evidence>
<dbReference type="InterPro" id="IPR036640">
    <property type="entry name" value="ABC1_TM_sf"/>
</dbReference>
<feature type="domain" description="ABC transmembrane type-1" evidence="15">
    <location>
        <begin position="451"/>
        <end position="744"/>
    </location>
</feature>
<keyword evidence="11" id="KW-0560">Oxidoreductase</keyword>
<feature type="transmembrane region" description="Helical" evidence="13">
    <location>
        <begin position="1214"/>
        <end position="1233"/>
    </location>
</feature>
<accession>A0A8H7ECL8</accession>
<feature type="transmembrane region" description="Helical" evidence="13">
    <location>
        <begin position="484"/>
        <end position="505"/>
    </location>
</feature>
<dbReference type="PANTHER" id="PTHR24223">
    <property type="entry name" value="ATP-BINDING CASSETTE SUB-FAMILY C"/>
    <property type="match status" value="1"/>
</dbReference>
<feature type="transmembrane region" description="Helical" evidence="13">
    <location>
        <begin position="689"/>
        <end position="709"/>
    </location>
</feature>
<evidence type="ECO:0000256" key="10">
    <source>
        <dbReference type="ARBA" id="ARBA00022989"/>
    </source>
</evidence>
<dbReference type="Proteomes" id="UP000596902">
    <property type="component" value="Unassembled WGS sequence"/>
</dbReference>
<comment type="caution">
    <text evidence="16">The sequence shown here is derived from an EMBL/GenBank/DDBJ whole genome shotgun (WGS) entry which is preliminary data.</text>
</comment>
<evidence type="ECO:0000256" key="7">
    <source>
        <dbReference type="ARBA" id="ARBA00022741"/>
    </source>
</evidence>
<dbReference type="GO" id="GO:0140359">
    <property type="term" value="F:ABC-type transporter activity"/>
    <property type="evidence" value="ECO:0007669"/>
    <property type="project" value="InterPro"/>
</dbReference>
<evidence type="ECO:0000256" key="11">
    <source>
        <dbReference type="ARBA" id="ARBA00023002"/>
    </source>
</evidence>
<feature type="domain" description="ABC transporter" evidence="14">
    <location>
        <begin position="1414"/>
        <end position="1681"/>
    </location>
</feature>
<gene>
    <name evidence="16" type="ORF">GT037_009195</name>
</gene>
<evidence type="ECO:0000256" key="8">
    <source>
        <dbReference type="ARBA" id="ARBA00022827"/>
    </source>
</evidence>
<evidence type="ECO:0000259" key="14">
    <source>
        <dbReference type="PROSITE" id="PS50893"/>
    </source>
</evidence>
<dbReference type="InterPro" id="IPR036188">
    <property type="entry name" value="FAD/NAD-bd_sf"/>
</dbReference>
<dbReference type="GeneID" id="62207420"/>
<dbReference type="InterPro" id="IPR011527">
    <property type="entry name" value="ABC1_TM_dom"/>
</dbReference>
<keyword evidence="3" id="KW-0813">Transport</keyword>
<proteinExistence type="inferred from homology"/>
<evidence type="ECO:0000259" key="15">
    <source>
        <dbReference type="PROSITE" id="PS50929"/>
    </source>
</evidence>
<protein>
    <recommendedName>
        <fullName evidence="18">ABC transporter</fullName>
    </recommendedName>
</protein>
<evidence type="ECO:0000256" key="6">
    <source>
        <dbReference type="ARBA" id="ARBA00022737"/>
    </source>
</evidence>
<dbReference type="CDD" id="cd03250">
    <property type="entry name" value="ABCC_MRP_domain1"/>
    <property type="match status" value="1"/>
</dbReference>
<dbReference type="FunFam" id="1.20.1560.10:FF:000013">
    <property type="entry name" value="ABC transporter C family member 2"/>
    <property type="match status" value="1"/>
</dbReference>
<keyword evidence="10 13" id="KW-1133">Transmembrane helix</keyword>
<keyword evidence="7" id="KW-0547">Nucleotide-binding</keyword>
<dbReference type="SUPFAM" id="SSF90123">
    <property type="entry name" value="ABC transporter transmembrane region"/>
    <property type="match status" value="2"/>
</dbReference>
<dbReference type="EMBL" id="JAAABM010000015">
    <property type="protein sequence ID" value="KAF7672694.1"/>
    <property type="molecule type" value="Genomic_DNA"/>
</dbReference>
<dbReference type="SUPFAM" id="SSF52540">
    <property type="entry name" value="P-loop containing nucleoside triphosphate hydrolases"/>
    <property type="match status" value="2"/>
</dbReference>
<keyword evidence="8" id="KW-0274">FAD</keyword>
<feature type="transmembrane region" description="Helical" evidence="13">
    <location>
        <begin position="1328"/>
        <end position="1361"/>
    </location>
</feature>
<evidence type="ECO:0008006" key="18">
    <source>
        <dbReference type="Google" id="ProtNLM"/>
    </source>
</evidence>
<evidence type="ECO:0000313" key="17">
    <source>
        <dbReference type="Proteomes" id="UP000596902"/>
    </source>
</evidence>
<keyword evidence="9" id="KW-0067">ATP-binding</keyword>
<organism evidence="16 17">
    <name type="scientific">Alternaria burnsii</name>
    <dbReference type="NCBI Taxonomy" id="1187904"/>
    <lineage>
        <taxon>Eukaryota</taxon>
        <taxon>Fungi</taxon>
        <taxon>Dikarya</taxon>
        <taxon>Ascomycota</taxon>
        <taxon>Pezizomycotina</taxon>
        <taxon>Dothideomycetes</taxon>
        <taxon>Pleosporomycetidae</taxon>
        <taxon>Pleosporales</taxon>
        <taxon>Pleosporineae</taxon>
        <taxon>Pleosporaceae</taxon>
        <taxon>Alternaria</taxon>
        <taxon>Alternaria sect. Alternaria</taxon>
    </lineage>
</organism>
<dbReference type="PROSITE" id="PS50893">
    <property type="entry name" value="ABC_TRANSPORTER_2"/>
    <property type="match status" value="2"/>
</dbReference>
<dbReference type="CDD" id="cd18596">
    <property type="entry name" value="ABC_6TM_VMR1_D1_like"/>
    <property type="match status" value="1"/>
</dbReference>
<feature type="transmembrane region" description="Helical" evidence="13">
    <location>
        <begin position="1136"/>
        <end position="1156"/>
    </location>
</feature>
<dbReference type="GO" id="GO:0016020">
    <property type="term" value="C:membrane"/>
    <property type="evidence" value="ECO:0007669"/>
    <property type="project" value="UniProtKB-SubCell"/>
</dbReference>
<feature type="transmembrane region" description="Helical" evidence="13">
    <location>
        <begin position="1088"/>
        <end position="1112"/>
    </location>
</feature>
<dbReference type="PROSITE" id="PS50929">
    <property type="entry name" value="ABC_TM1F"/>
    <property type="match status" value="2"/>
</dbReference>
<keyword evidence="4" id="KW-0285">Flavoprotein</keyword>
<dbReference type="InterPro" id="IPR002938">
    <property type="entry name" value="FAD-bd"/>
</dbReference>
<dbReference type="GO" id="GO:0071949">
    <property type="term" value="F:FAD binding"/>
    <property type="evidence" value="ECO:0007669"/>
    <property type="project" value="InterPro"/>
</dbReference>
<evidence type="ECO:0000256" key="2">
    <source>
        <dbReference type="ARBA" id="ARBA00009726"/>
    </source>
</evidence>
<dbReference type="InterPro" id="IPR003593">
    <property type="entry name" value="AAA+_ATPase"/>
</dbReference>
<dbReference type="GO" id="GO:0016491">
    <property type="term" value="F:oxidoreductase activity"/>
    <property type="evidence" value="ECO:0007669"/>
    <property type="project" value="UniProtKB-KW"/>
</dbReference>
<evidence type="ECO:0000256" key="4">
    <source>
        <dbReference type="ARBA" id="ARBA00022630"/>
    </source>
</evidence>
<evidence type="ECO:0000256" key="9">
    <source>
        <dbReference type="ARBA" id="ARBA00022840"/>
    </source>
</evidence>
<dbReference type="InterPro" id="IPR027417">
    <property type="entry name" value="P-loop_NTPase"/>
</dbReference>
<evidence type="ECO:0000256" key="12">
    <source>
        <dbReference type="ARBA" id="ARBA00023136"/>
    </source>
</evidence>
<keyword evidence="12 13" id="KW-0472">Membrane</keyword>
<sequence length="1688" mass="186392">MNLETCTPKWSLPPTYGDRMRVVRGRLRDMLMEGIEERILWGKKLSSFEVEKNGVEVQFNDGSCYSGDLLVGVDGCHSTVRSLQYGAPLSQPTPIPACFLGTEALANESQMKPLLALDKTLFQGCHPSSPAWMWFSVMERPNPNDSAVVDPVWRVQICLSWLSPTGHADIPRTDGGRIDLMRQKSTDFHPTFKKIFHEILSDSHGPVINVPLEFWWLPHAESLGKSKGRVTLAGDAAHTMPLYRGEGFNHALMDVNNLLRAIDAILSNEADRERILHEYEEEINLMLQSVALFTESSAPRRFRQAICGSMNCINVSCALLFGLYVGLPNWSTLGNKGRILMAVEFVSAVLACVSGLLLPRRPDVFWKGILVDRRFTASAFNIFFFSWSLSALRSFSTEQSPKIYNLPQLNHTIRALPLLQRFQDYRSLRNDSRSLWKDLFSINGRQLVVQLSMTIFGSIISFTPQIMLLGILRAMERDSGGESKLFTTAPWVLGLGMSIICTALMDTGTIWVSSVNLGVKMQKQLTMLLFDKMLRGISTELGEYDGEDGSGIADLTGVNVISLVTLDTQQIGNCIRDVYRGYEAVIKLIISGWFIQQLMGWESLLASIAVVVLLFFGNVLVAKQHARDQIGLMEEKDLRVAALTDALGGVRQIKLSGTEQNWLTYISQLREKELASLWAVNRWNMASSAICTMTPIMLSVLVISIHVYVTGQLKASTAFTSLSILGSINSTLGAIPQLQTGWIRALNSLRRLEDYLYAPDKCFPSTDHDEISFQNATLCWNGSSPDVFSLRDVTLSFPPGDISVIEGPSGSGKSLLLAAVLSECELVAGSVTKPSVATHAPTIAGRSWSLNSSIAYVGQAPWIEAGTIMDNITFGFPMQARRFSTVLHACALETDLAALKDGDQTEIGPHGVNLSGGQRLRITLARALYSPASILVLDDIFSAIDAHTALHVAQNVLGGSLIQGRTVILASHHPSLYMPYADYIVSLFGGGQYECRFTERCGLTKPQETVYTTNEMVPRRRRASTKTATSRHARKPSVLSVASIEPFPITECTDAAEVYRYVEEEQEQTSGSQHKTLIQYLQSIEHAWYLPLALLAYASYVGMLVGQSWWIARWVQQDERTTHNSPDPGRENETSLVWYLSVYVTLAITSCVFGIGQNYLTYCCALNASKRLFDMLLNAVLRAPMDFTERNPLGRIMNRFTSDTAILDEQIGQIIGGALTSALMLLSIFGVSITVSRWILPMSIPMLLLCAYSANQFLRVARKLKHLDNISRSPVLEGFCSTMDGLPTIRSMLLQERYTTKFATLVDDNTRALLNLWLINSWFGCRMALIGSAFVTMASLVIVSMPGTTVAMTGFALGFLIRYTDNICTFVRNFGGLELALTSTSRVIEYTKIPSENYSGGRVPPAAWPEEGRVHISNLVIRHAPHLPPALNRISFEIGPNERVGVVGRTGAGKSTLAMAFFRILEAEQGSITLDGIDIADVALQQLRQRLSIITQDPHLFPGTVRSNLDPFDTHDDTDLLHALGRVHWPGSDDWFSEQADMVSGSGLFSDADSIVPSLHHATLIQGPSLLYQPILDGGENLSQGQRQQLSLARAIVDRSKLLILDEATSSMDPDTDASIQKSIRELSTCGFASMLVIAHRISTVMDFDKIIVLDKGVVVESGSPEDLLRLPGGYFRGLVENSKGTDE</sequence>
<dbReference type="Gene3D" id="3.40.50.300">
    <property type="entry name" value="P-loop containing nucleotide triphosphate hydrolases"/>
    <property type="match status" value="2"/>
</dbReference>
<comment type="similarity">
    <text evidence="2">Belongs to the ABC transporter superfamily. ABCC family. Conjugate transporter (TC 3.A.1.208) subfamily.</text>
</comment>
<dbReference type="GO" id="GO:0005737">
    <property type="term" value="C:cytoplasm"/>
    <property type="evidence" value="ECO:0007669"/>
    <property type="project" value="UniProtKB-ARBA"/>
</dbReference>
<evidence type="ECO:0000256" key="1">
    <source>
        <dbReference type="ARBA" id="ARBA00004141"/>
    </source>
</evidence>
<reference evidence="16" key="1">
    <citation type="submission" date="2020-01" db="EMBL/GenBank/DDBJ databases">
        <authorList>
            <person name="Feng Z.H.Z."/>
        </authorList>
    </citation>
    <scope>NUCLEOTIDE SEQUENCE</scope>
    <source>
        <strain evidence="16">CBS107.38</strain>
    </source>
</reference>
<dbReference type="InterPro" id="IPR050173">
    <property type="entry name" value="ABC_transporter_C-like"/>
</dbReference>
<comment type="subcellular location">
    <subcellularLocation>
        <location evidence="1">Membrane</location>
        <topology evidence="1">Multi-pass membrane protein</topology>
    </subcellularLocation>
</comment>
<dbReference type="Gene3D" id="1.20.1560.10">
    <property type="entry name" value="ABC transporter type 1, transmembrane domain"/>
    <property type="match status" value="2"/>
</dbReference>
<dbReference type="GO" id="GO:0005524">
    <property type="term" value="F:ATP binding"/>
    <property type="evidence" value="ECO:0007669"/>
    <property type="project" value="UniProtKB-KW"/>
</dbReference>
<dbReference type="SUPFAM" id="SSF51905">
    <property type="entry name" value="FAD/NAD(P)-binding domain"/>
    <property type="match status" value="1"/>
</dbReference>
<feature type="domain" description="ABC transmembrane type-1" evidence="15">
    <location>
        <begin position="1092"/>
        <end position="1379"/>
    </location>
</feature>
<dbReference type="PRINTS" id="PR00420">
    <property type="entry name" value="RNGMNOXGNASE"/>
</dbReference>
<name>A0A8H7ECL8_9PLEO</name>
<keyword evidence="6" id="KW-0677">Repeat</keyword>
<evidence type="ECO:0000313" key="16">
    <source>
        <dbReference type="EMBL" id="KAF7672694.1"/>
    </source>
</evidence>
<dbReference type="Pfam" id="PF01494">
    <property type="entry name" value="FAD_binding_3"/>
    <property type="match status" value="1"/>
</dbReference>
<dbReference type="GO" id="GO:0016887">
    <property type="term" value="F:ATP hydrolysis activity"/>
    <property type="evidence" value="ECO:0007669"/>
    <property type="project" value="InterPro"/>
</dbReference>
<keyword evidence="5 13" id="KW-0812">Transmembrane</keyword>
<dbReference type="InterPro" id="IPR003439">
    <property type="entry name" value="ABC_transporter-like_ATP-bd"/>
</dbReference>
<dbReference type="CDD" id="cd18604">
    <property type="entry name" value="ABC_6TM_VMR1_D2_like"/>
    <property type="match status" value="1"/>
</dbReference>
<dbReference type="Pfam" id="PF00664">
    <property type="entry name" value="ABC_membrane"/>
    <property type="match status" value="2"/>
</dbReference>
<feature type="transmembrane region" description="Helical" evidence="13">
    <location>
        <begin position="603"/>
        <end position="622"/>
    </location>
</feature>
<dbReference type="SMART" id="SM00382">
    <property type="entry name" value="AAA"/>
    <property type="match status" value="2"/>
</dbReference>
<evidence type="ECO:0000256" key="13">
    <source>
        <dbReference type="SAM" id="Phobius"/>
    </source>
</evidence>
<keyword evidence="17" id="KW-1185">Reference proteome</keyword>